<evidence type="ECO:0008006" key="4">
    <source>
        <dbReference type="Google" id="ProtNLM"/>
    </source>
</evidence>
<dbReference type="InterPro" id="IPR005754">
    <property type="entry name" value="Sortase"/>
</dbReference>
<dbReference type="InterPro" id="IPR041999">
    <property type="entry name" value="Sortase_D_1"/>
</dbReference>
<keyword evidence="3" id="KW-1185">Reference proteome</keyword>
<gene>
    <name evidence="2" type="ORF">GCM10007414_32170</name>
</gene>
<evidence type="ECO:0000256" key="1">
    <source>
        <dbReference type="ARBA" id="ARBA00022801"/>
    </source>
</evidence>
<dbReference type="EMBL" id="BMDY01000022">
    <property type="protein sequence ID" value="GGB16290.1"/>
    <property type="molecule type" value="Genomic_DNA"/>
</dbReference>
<reference evidence="3" key="1">
    <citation type="journal article" date="2019" name="Int. J. Syst. Evol. Microbiol.">
        <title>The Global Catalogue of Microorganisms (GCM) 10K type strain sequencing project: providing services to taxonomists for standard genome sequencing and annotation.</title>
        <authorList>
            <consortium name="The Broad Institute Genomics Platform"/>
            <consortium name="The Broad Institute Genome Sequencing Center for Infectious Disease"/>
            <person name="Wu L."/>
            <person name="Ma J."/>
        </authorList>
    </citation>
    <scope>NUCLEOTIDE SEQUENCE [LARGE SCALE GENOMIC DNA]</scope>
    <source>
        <strain evidence="3">CGMCC 1.10131</strain>
    </source>
</reference>
<dbReference type="Gene3D" id="2.40.260.10">
    <property type="entry name" value="Sortase"/>
    <property type="match status" value="1"/>
</dbReference>
<proteinExistence type="predicted"/>
<comment type="caution">
    <text evidence="2">The sequence shown here is derived from an EMBL/GenBank/DDBJ whole genome shotgun (WGS) entry which is preliminary data.</text>
</comment>
<name>A0ABQ1I4M1_9ALTE</name>
<dbReference type="RefSeq" id="WP_055731991.1">
    <property type="nucleotide sequence ID" value="NZ_BMDY01000022.1"/>
</dbReference>
<dbReference type="NCBIfam" id="TIGR01076">
    <property type="entry name" value="sortase_fam"/>
    <property type="match status" value="1"/>
</dbReference>
<protein>
    <recommendedName>
        <fullName evidence="4">Class GN sortase</fullName>
    </recommendedName>
</protein>
<evidence type="ECO:0000313" key="3">
    <source>
        <dbReference type="Proteomes" id="UP000651977"/>
    </source>
</evidence>
<dbReference type="Pfam" id="PF04203">
    <property type="entry name" value="Sortase"/>
    <property type="match status" value="1"/>
</dbReference>
<dbReference type="InterPro" id="IPR022445">
    <property type="entry name" value="Sortase_proteobact_type"/>
</dbReference>
<dbReference type="SUPFAM" id="SSF63817">
    <property type="entry name" value="Sortase"/>
    <property type="match status" value="1"/>
</dbReference>
<dbReference type="NCBIfam" id="TIGR03784">
    <property type="entry name" value="marine_sortase"/>
    <property type="match status" value="1"/>
</dbReference>
<organism evidence="2 3">
    <name type="scientific">Agarivorans gilvus</name>
    <dbReference type="NCBI Taxonomy" id="680279"/>
    <lineage>
        <taxon>Bacteria</taxon>
        <taxon>Pseudomonadati</taxon>
        <taxon>Pseudomonadota</taxon>
        <taxon>Gammaproteobacteria</taxon>
        <taxon>Alteromonadales</taxon>
        <taxon>Alteromonadaceae</taxon>
        <taxon>Agarivorans</taxon>
    </lineage>
</organism>
<evidence type="ECO:0000313" key="2">
    <source>
        <dbReference type="EMBL" id="GGB16290.1"/>
    </source>
</evidence>
<sequence>MNISFLAKHPLPSSLFLLGVLVLGHGLYIQAKAYLAQFLIAQAWQSTLADQQVHKPWYWADTYPVAKLSFVTKQESIAFKHQLESVYVLAGASGRTLAFGPGLVLSGAAIGEVGNTIIAGHRDTHFARLAAINKGDLLQLEARDGQQLLYQVVNTQIAHQSETRFMAPSDDNRITLITCYPFNQLSGGAEQRYIVEALLVSKPKLI</sequence>
<dbReference type="Proteomes" id="UP000651977">
    <property type="component" value="Unassembled WGS sequence"/>
</dbReference>
<keyword evidence="1" id="KW-0378">Hydrolase</keyword>
<dbReference type="CDD" id="cd05828">
    <property type="entry name" value="Sortase_D_1"/>
    <property type="match status" value="1"/>
</dbReference>
<accession>A0ABQ1I4M1</accession>
<dbReference type="InterPro" id="IPR023365">
    <property type="entry name" value="Sortase_dom-sf"/>
</dbReference>